<dbReference type="Proteomes" id="UP001219525">
    <property type="component" value="Unassembled WGS sequence"/>
</dbReference>
<comment type="caution">
    <text evidence="2">The sequence shown here is derived from an EMBL/GenBank/DDBJ whole genome shotgun (WGS) entry which is preliminary data.</text>
</comment>
<gene>
    <name evidence="2" type="ORF">GGX14DRAFT_564623</name>
</gene>
<evidence type="ECO:0000256" key="1">
    <source>
        <dbReference type="ARBA" id="ARBA00023002"/>
    </source>
</evidence>
<dbReference type="AlphaFoldDB" id="A0AAD6VGJ7"/>
<accession>A0AAD6VGJ7</accession>
<dbReference type="PANTHER" id="PTHR43157:SF31">
    <property type="entry name" value="PHOSPHATIDYLINOSITOL-GLYCAN BIOSYNTHESIS CLASS F PROTEIN"/>
    <property type="match status" value="1"/>
</dbReference>
<evidence type="ECO:0000313" key="3">
    <source>
        <dbReference type="Proteomes" id="UP001219525"/>
    </source>
</evidence>
<dbReference type="PRINTS" id="PR00081">
    <property type="entry name" value="GDHRDH"/>
</dbReference>
<dbReference type="Gene3D" id="3.40.50.720">
    <property type="entry name" value="NAD(P)-binding Rossmann-like Domain"/>
    <property type="match status" value="1"/>
</dbReference>
<keyword evidence="1" id="KW-0560">Oxidoreductase</keyword>
<keyword evidence="3" id="KW-1185">Reference proteome</keyword>
<dbReference type="EMBL" id="JARJCW010000024">
    <property type="protein sequence ID" value="KAJ7212141.1"/>
    <property type="molecule type" value="Genomic_DNA"/>
</dbReference>
<name>A0AAD6VGJ7_9AGAR</name>
<evidence type="ECO:0000313" key="2">
    <source>
        <dbReference type="EMBL" id="KAJ7212141.1"/>
    </source>
</evidence>
<dbReference type="InterPro" id="IPR002347">
    <property type="entry name" value="SDR_fam"/>
</dbReference>
<dbReference type="InterPro" id="IPR036291">
    <property type="entry name" value="NAD(P)-bd_dom_sf"/>
</dbReference>
<proteinExistence type="predicted"/>
<dbReference type="GO" id="GO:0016491">
    <property type="term" value="F:oxidoreductase activity"/>
    <property type="evidence" value="ECO:0007669"/>
    <property type="project" value="UniProtKB-KW"/>
</dbReference>
<dbReference type="Pfam" id="PF00106">
    <property type="entry name" value="adh_short"/>
    <property type="match status" value="1"/>
</dbReference>
<sequence length="332" mass="37061">MGKFGPPSKWLKDQWEKIPLKTRDLKGRTVLVVGGNTGLGFEASKHLAAMKPQKLIVTSRSPKGQAAVDSIKLATGCETVELGVVDLTHFGSIINFVNELKGKGINRLDCVLMNAGMMTPKFQLTKDGWETTLQTNYLGTALLTLRLIPFLTETPHEDPFPRLVFVGSEVHYFVSRMKEEDILSSLNDRKKAEMSSRYYVTKTLNLFFARSLAEKIPPHKMTVTSINPGFCRSGLIRNSGIFKMVGLKIATALLSRSTEMGARCIIHGMLIAKDEDVEGKYLNNCRVEEESDFVISENGAKIQQRAWRELCEVLFKVDPEAQAVVDQYLVSD</sequence>
<dbReference type="PANTHER" id="PTHR43157">
    <property type="entry name" value="PHOSPHATIDYLINOSITOL-GLYCAN BIOSYNTHESIS CLASS F PROTEIN-RELATED"/>
    <property type="match status" value="1"/>
</dbReference>
<dbReference type="SUPFAM" id="SSF51735">
    <property type="entry name" value="NAD(P)-binding Rossmann-fold domains"/>
    <property type="match status" value="1"/>
</dbReference>
<protein>
    <submittedName>
        <fullName evidence="2">Short-chain dehydrogenase</fullName>
    </submittedName>
</protein>
<organism evidence="2 3">
    <name type="scientific">Mycena pura</name>
    <dbReference type="NCBI Taxonomy" id="153505"/>
    <lineage>
        <taxon>Eukaryota</taxon>
        <taxon>Fungi</taxon>
        <taxon>Dikarya</taxon>
        <taxon>Basidiomycota</taxon>
        <taxon>Agaricomycotina</taxon>
        <taxon>Agaricomycetes</taxon>
        <taxon>Agaricomycetidae</taxon>
        <taxon>Agaricales</taxon>
        <taxon>Marasmiineae</taxon>
        <taxon>Mycenaceae</taxon>
        <taxon>Mycena</taxon>
    </lineage>
</organism>
<reference evidence="2" key="1">
    <citation type="submission" date="2023-03" db="EMBL/GenBank/DDBJ databases">
        <title>Massive genome expansion in bonnet fungi (Mycena s.s.) driven by repeated elements and novel gene families across ecological guilds.</title>
        <authorList>
            <consortium name="Lawrence Berkeley National Laboratory"/>
            <person name="Harder C.B."/>
            <person name="Miyauchi S."/>
            <person name="Viragh M."/>
            <person name="Kuo A."/>
            <person name="Thoen E."/>
            <person name="Andreopoulos B."/>
            <person name="Lu D."/>
            <person name="Skrede I."/>
            <person name="Drula E."/>
            <person name="Henrissat B."/>
            <person name="Morin E."/>
            <person name="Kohler A."/>
            <person name="Barry K."/>
            <person name="LaButti K."/>
            <person name="Morin E."/>
            <person name="Salamov A."/>
            <person name="Lipzen A."/>
            <person name="Mereny Z."/>
            <person name="Hegedus B."/>
            <person name="Baldrian P."/>
            <person name="Stursova M."/>
            <person name="Weitz H."/>
            <person name="Taylor A."/>
            <person name="Grigoriev I.V."/>
            <person name="Nagy L.G."/>
            <person name="Martin F."/>
            <person name="Kauserud H."/>
        </authorList>
    </citation>
    <scope>NUCLEOTIDE SEQUENCE</scope>
    <source>
        <strain evidence="2">9144</strain>
    </source>
</reference>